<evidence type="ECO:0000313" key="2">
    <source>
        <dbReference type="Proteomes" id="UP000610746"/>
    </source>
</evidence>
<protein>
    <submittedName>
        <fullName evidence="1">Uncharacterized protein</fullName>
    </submittedName>
</protein>
<keyword evidence="2" id="KW-1185">Reference proteome</keyword>
<name>A0A8J8G6W2_9FLAO</name>
<dbReference type="AlphaFoldDB" id="A0A8J8G6W2"/>
<reference evidence="1" key="1">
    <citation type="submission" date="2020-05" db="EMBL/GenBank/DDBJ databases">
        <title>Genomic Encyclopedia of Type Strains, Phase IV (KMG-V): Genome sequencing to study the core and pangenomes of soil and plant-associated prokaryotes.</title>
        <authorList>
            <person name="Whitman W."/>
        </authorList>
    </citation>
    <scope>NUCLEOTIDE SEQUENCE</scope>
    <source>
        <strain evidence="1">16F</strain>
    </source>
</reference>
<proteinExistence type="predicted"/>
<evidence type="ECO:0000313" key="1">
    <source>
        <dbReference type="EMBL" id="NRS92593.1"/>
    </source>
</evidence>
<organism evidence="1 2">
    <name type="scientific">Frigoriflavimonas asaccharolytica</name>
    <dbReference type="NCBI Taxonomy" id="2735899"/>
    <lineage>
        <taxon>Bacteria</taxon>
        <taxon>Pseudomonadati</taxon>
        <taxon>Bacteroidota</taxon>
        <taxon>Flavobacteriia</taxon>
        <taxon>Flavobacteriales</taxon>
        <taxon>Weeksellaceae</taxon>
        <taxon>Frigoriflavimonas</taxon>
    </lineage>
</organism>
<dbReference type="Proteomes" id="UP000610746">
    <property type="component" value="Unassembled WGS sequence"/>
</dbReference>
<sequence>MYFNKRTQYLQSRLFYISEFASAYKSAKNVRAQIEEFGLCEVIDEVMPYGCIMAGDVQKNEPWKNKKKKKFFVKK</sequence>
<dbReference type="EMBL" id="JABSNO010000010">
    <property type="protein sequence ID" value="NRS92593.1"/>
    <property type="molecule type" value="Genomic_DNA"/>
</dbReference>
<accession>A0A8J8G6W2</accession>
<dbReference type="RefSeq" id="WP_382405003.1">
    <property type="nucleotide sequence ID" value="NZ_JABSNO010000010.1"/>
</dbReference>
<comment type="caution">
    <text evidence="1">The sequence shown here is derived from an EMBL/GenBank/DDBJ whole genome shotgun (WGS) entry which is preliminary data.</text>
</comment>
<gene>
    <name evidence="1" type="ORF">HNQ03_001670</name>
</gene>